<keyword evidence="7 12" id="KW-1133">Transmembrane helix</keyword>
<dbReference type="InterPro" id="IPR045861">
    <property type="entry name" value="CorA_cytoplasmic_dom"/>
</dbReference>
<keyword evidence="5 12" id="KW-0812">Transmembrane</keyword>
<dbReference type="Proteomes" id="UP000243406">
    <property type="component" value="Unassembled WGS sequence"/>
</dbReference>
<dbReference type="InterPro" id="IPR002523">
    <property type="entry name" value="MgTranspt_CorA/ZnTranspt_ZntB"/>
</dbReference>
<evidence type="ECO:0000256" key="11">
    <source>
        <dbReference type="ARBA" id="ARBA00045497"/>
    </source>
</evidence>
<dbReference type="InterPro" id="IPR045863">
    <property type="entry name" value="CorA_TM1_TM2"/>
</dbReference>
<evidence type="ECO:0000256" key="10">
    <source>
        <dbReference type="ARBA" id="ARBA00034269"/>
    </source>
</evidence>
<keyword evidence="9 12" id="KW-0472">Membrane</keyword>
<dbReference type="Pfam" id="PF01544">
    <property type="entry name" value="CorA"/>
    <property type="match status" value="1"/>
</dbReference>
<dbReference type="GO" id="GO:0000287">
    <property type="term" value="F:magnesium ion binding"/>
    <property type="evidence" value="ECO:0007669"/>
    <property type="project" value="TreeGrafter"/>
</dbReference>
<dbReference type="OrthoDB" id="9803416at2"/>
<evidence type="ECO:0000313" key="14">
    <source>
        <dbReference type="Proteomes" id="UP000243406"/>
    </source>
</evidence>
<evidence type="ECO:0000256" key="1">
    <source>
        <dbReference type="ARBA" id="ARBA00004651"/>
    </source>
</evidence>
<dbReference type="NCBIfam" id="TIGR00383">
    <property type="entry name" value="corA"/>
    <property type="match status" value="1"/>
</dbReference>
<dbReference type="Gene3D" id="3.30.460.20">
    <property type="entry name" value="CorA soluble domain-like"/>
    <property type="match status" value="1"/>
</dbReference>
<comment type="subcellular location">
    <subcellularLocation>
        <location evidence="1">Cell membrane</location>
        <topology evidence="1">Multi-pass membrane protein</topology>
    </subcellularLocation>
    <subcellularLocation>
        <location evidence="12">Membrane</location>
        <topology evidence="12">Multi-pass membrane protein</topology>
    </subcellularLocation>
</comment>
<evidence type="ECO:0000256" key="3">
    <source>
        <dbReference type="ARBA" id="ARBA00022448"/>
    </source>
</evidence>
<comment type="catalytic activity">
    <reaction evidence="10">
        <text>Mg(2+)(in) = Mg(2+)(out)</text>
        <dbReference type="Rhea" id="RHEA:29827"/>
        <dbReference type="ChEBI" id="CHEBI:18420"/>
    </reaction>
</comment>
<dbReference type="EMBL" id="FUYN01000003">
    <property type="protein sequence ID" value="SKB47900.1"/>
    <property type="molecule type" value="Genomic_DNA"/>
</dbReference>
<dbReference type="FunFam" id="1.20.58.340:FF:000004">
    <property type="entry name" value="Magnesium transport protein CorA"/>
    <property type="match status" value="1"/>
</dbReference>
<dbReference type="AlphaFoldDB" id="A0A1T5BLP1"/>
<dbReference type="SUPFAM" id="SSF143865">
    <property type="entry name" value="CorA soluble domain-like"/>
    <property type="match status" value="1"/>
</dbReference>
<evidence type="ECO:0000256" key="9">
    <source>
        <dbReference type="ARBA" id="ARBA00023136"/>
    </source>
</evidence>
<name>A0A1T5BLP1_9FIRM</name>
<dbReference type="GO" id="GO:0015087">
    <property type="term" value="F:cobalt ion transmembrane transporter activity"/>
    <property type="evidence" value="ECO:0007669"/>
    <property type="project" value="UniProtKB-UniRule"/>
</dbReference>
<keyword evidence="4 12" id="KW-1003">Cell membrane</keyword>
<dbReference type="GO" id="GO:0015095">
    <property type="term" value="F:magnesium ion transmembrane transporter activity"/>
    <property type="evidence" value="ECO:0007669"/>
    <property type="project" value="UniProtKB-UniRule"/>
</dbReference>
<evidence type="ECO:0000256" key="12">
    <source>
        <dbReference type="RuleBase" id="RU362010"/>
    </source>
</evidence>
<keyword evidence="8 12" id="KW-0406">Ion transport</keyword>
<keyword evidence="3 12" id="KW-0813">Transport</keyword>
<sequence>MNIHDPFDLLRTKKQSIGTPPGTIDYSGDYSDVDIKIEVIRYNKDKFQIDAEADIKNISKIISGSDFEEEIIWINIIGLHNKKIIELIGSSLNIHHMDLEDIVHVSQWSKIINHNDYLFSIFKMIYLNEEEIIHEQVSVIVKNNLVITFQETPGDVFDHIRSRLESQKGQLRFEDSSYLFYSILDAIVDEYMLVINYISLRFNEIEMQIIEERSPNKEELYRLRKELLYFSNSISPLQDTLRRFVTEDSAFYTQDMLPYYSDIKDHLSQISDSIMGYREMSNSLHEVSMSNVSMRMNRAMMTLTIFSAIFIPLSFLAGVFGMNFKYMPGLNEPKSFIYFAIFCITLASGMITYFKARKWF</sequence>
<organism evidence="13 14">
    <name type="scientific">Acetoanaerobium noterae</name>
    <dbReference type="NCBI Taxonomy" id="745369"/>
    <lineage>
        <taxon>Bacteria</taxon>
        <taxon>Bacillati</taxon>
        <taxon>Bacillota</taxon>
        <taxon>Clostridia</taxon>
        <taxon>Peptostreptococcales</taxon>
        <taxon>Filifactoraceae</taxon>
        <taxon>Acetoanaerobium</taxon>
    </lineage>
</organism>
<dbReference type="PANTHER" id="PTHR46494">
    <property type="entry name" value="CORA FAMILY METAL ION TRANSPORTER (EUROFUNG)"/>
    <property type="match status" value="1"/>
</dbReference>
<gene>
    <name evidence="12" type="primary">corA</name>
    <name evidence="13" type="ORF">SAMN02745120_1700</name>
</gene>
<comment type="function">
    <text evidence="11">Mediates influx of magnesium ions. Alternates between open and closed states. Activated by low cytoplasmic Mg(2+) levels. Inactive when cytoplasmic Mg(2+) levels are high.</text>
</comment>
<feature type="transmembrane region" description="Helical" evidence="12">
    <location>
        <begin position="299"/>
        <end position="324"/>
    </location>
</feature>
<keyword evidence="6 12" id="KW-0460">Magnesium</keyword>
<evidence type="ECO:0000256" key="4">
    <source>
        <dbReference type="ARBA" id="ARBA00022475"/>
    </source>
</evidence>
<dbReference type="PANTHER" id="PTHR46494:SF1">
    <property type="entry name" value="CORA FAMILY METAL ION TRANSPORTER (EUROFUNG)"/>
    <property type="match status" value="1"/>
</dbReference>
<evidence type="ECO:0000256" key="5">
    <source>
        <dbReference type="ARBA" id="ARBA00022692"/>
    </source>
</evidence>
<proteinExistence type="inferred from homology"/>
<evidence type="ECO:0000313" key="13">
    <source>
        <dbReference type="EMBL" id="SKB47900.1"/>
    </source>
</evidence>
<evidence type="ECO:0000256" key="7">
    <source>
        <dbReference type="ARBA" id="ARBA00022989"/>
    </source>
</evidence>
<dbReference type="InterPro" id="IPR004488">
    <property type="entry name" value="Mg/Co-transport_prot_CorA"/>
</dbReference>
<evidence type="ECO:0000256" key="6">
    <source>
        <dbReference type="ARBA" id="ARBA00022842"/>
    </source>
</evidence>
<dbReference type="SUPFAM" id="SSF144083">
    <property type="entry name" value="Magnesium transport protein CorA, transmembrane region"/>
    <property type="match status" value="1"/>
</dbReference>
<dbReference type="GO" id="GO:0005886">
    <property type="term" value="C:plasma membrane"/>
    <property type="evidence" value="ECO:0007669"/>
    <property type="project" value="UniProtKB-SubCell"/>
</dbReference>
<dbReference type="Gene3D" id="1.20.58.340">
    <property type="entry name" value="Magnesium transport protein CorA, transmembrane region"/>
    <property type="match status" value="2"/>
</dbReference>
<keyword evidence="14" id="KW-1185">Reference proteome</keyword>
<dbReference type="CDD" id="cd12828">
    <property type="entry name" value="TmCorA-like_1"/>
    <property type="match status" value="1"/>
</dbReference>
<protein>
    <recommendedName>
        <fullName evidence="12">Magnesium transport protein CorA</fullName>
    </recommendedName>
</protein>
<reference evidence="14" key="1">
    <citation type="submission" date="2017-02" db="EMBL/GenBank/DDBJ databases">
        <authorList>
            <person name="Varghese N."/>
            <person name="Submissions S."/>
        </authorList>
    </citation>
    <scope>NUCLEOTIDE SEQUENCE [LARGE SCALE GENOMIC DNA]</scope>
    <source>
        <strain evidence="14">ATCC 35199</strain>
    </source>
</reference>
<evidence type="ECO:0000256" key="8">
    <source>
        <dbReference type="ARBA" id="ARBA00023065"/>
    </source>
</evidence>
<feature type="transmembrane region" description="Helical" evidence="12">
    <location>
        <begin position="336"/>
        <end position="354"/>
    </location>
</feature>
<comment type="similarity">
    <text evidence="2 12">Belongs to the CorA metal ion transporter (MIT) (TC 1.A.35) family.</text>
</comment>
<dbReference type="GO" id="GO:0050897">
    <property type="term" value="F:cobalt ion binding"/>
    <property type="evidence" value="ECO:0007669"/>
    <property type="project" value="TreeGrafter"/>
</dbReference>
<accession>A0A1T5BLP1</accession>
<evidence type="ECO:0000256" key="2">
    <source>
        <dbReference type="ARBA" id="ARBA00009765"/>
    </source>
</evidence>
<dbReference type="RefSeq" id="WP_079589547.1">
    <property type="nucleotide sequence ID" value="NZ_FUYN01000003.1"/>
</dbReference>